<evidence type="ECO:0000259" key="3">
    <source>
        <dbReference type="PROSITE" id="PS01031"/>
    </source>
</evidence>
<comment type="similarity">
    <text evidence="1 2">Belongs to the small heat shock protein (HSP20) family.</text>
</comment>
<comment type="caution">
    <text evidence="4">The sequence shown here is derived from an EMBL/GenBank/DDBJ whole genome shotgun (WGS) entry which is preliminary data.</text>
</comment>
<accession>A0A6V8NNJ6</accession>
<sequence length="94" mass="10944">MDVPGVDPKDVNITLEDDTLVIEGERKFSKEVKEEDYLRIERRYGKFRRSIPLGKGIDRDKISASFDKGVLEVKLPKTEELKPKRVKIEVKEKK</sequence>
<dbReference type="EMBL" id="BLRV01000156">
    <property type="protein sequence ID" value="GFP21969.1"/>
    <property type="molecule type" value="Genomic_DNA"/>
</dbReference>
<dbReference type="Pfam" id="PF00011">
    <property type="entry name" value="HSP20"/>
    <property type="match status" value="1"/>
</dbReference>
<evidence type="ECO:0000256" key="1">
    <source>
        <dbReference type="PROSITE-ProRule" id="PRU00285"/>
    </source>
</evidence>
<dbReference type="CDD" id="cd06464">
    <property type="entry name" value="ACD_sHsps-like"/>
    <property type="match status" value="1"/>
</dbReference>
<dbReference type="Gene3D" id="2.60.40.790">
    <property type="match status" value="1"/>
</dbReference>
<proteinExistence type="inferred from homology"/>
<evidence type="ECO:0000256" key="2">
    <source>
        <dbReference type="RuleBase" id="RU003616"/>
    </source>
</evidence>
<dbReference type="PANTHER" id="PTHR11527">
    <property type="entry name" value="HEAT-SHOCK PROTEIN 20 FAMILY MEMBER"/>
    <property type="match status" value="1"/>
</dbReference>
<name>A0A6V8NNJ6_9ACTN</name>
<feature type="domain" description="SHSP" evidence="3">
    <location>
        <begin position="1"/>
        <end position="93"/>
    </location>
</feature>
<protein>
    <submittedName>
        <fullName evidence="4">HSP20 family protein</fullName>
    </submittedName>
</protein>
<organism evidence="4 5">
    <name type="scientific">Candidatus Hakubella thermalkaliphila</name>
    <dbReference type="NCBI Taxonomy" id="2754717"/>
    <lineage>
        <taxon>Bacteria</taxon>
        <taxon>Bacillati</taxon>
        <taxon>Actinomycetota</taxon>
        <taxon>Actinomycetota incertae sedis</taxon>
        <taxon>Candidatus Hakubellales</taxon>
        <taxon>Candidatus Hakubellaceae</taxon>
        <taxon>Candidatus Hakubella</taxon>
    </lineage>
</organism>
<evidence type="ECO:0000313" key="5">
    <source>
        <dbReference type="Proteomes" id="UP000580051"/>
    </source>
</evidence>
<evidence type="ECO:0000313" key="4">
    <source>
        <dbReference type="EMBL" id="GFP21969.1"/>
    </source>
</evidence>
<dbReference type="SUPFAM" id="SSF49764">
    <property type="entry name" value="HSP20-like chaperones"/>
    <property type="match status" value="1"/>
</dbReference>
<dbReference type="InterPro" id="IPR031107">
    <property type="entry name" value="Small_HSP"/>
</dbReference>
<dbReference type="InterPro" id="IPR002068">
    <property type="entry name" value="A-crystallin/Hsp20_dom"/>
</dbReference>
<dbReference type="AlphaFoldDB" id="A0A6V8NNJ6"/>
<reference evidence="4 5" key="1">
    <citation type="journal article" date="2020" name="Front. Microbiol.">
        <title>Single-cell genomics of novel Actinobacteria with the Wood-Ljungdahl pathway discovered in a serpentinizing system.</title>
        <authorList>
            <person name="Merino N."/>
            <person name="Kawai M."/>
            <person name="Boyd E.S."/>
            <person name="Colman D.R."/>
            <person name="McGlynn S.E."/>
            <person name="Nealson K.H."/>
            <person name="Kurokawa K."/>
            <person name="Hongoh Y."/>
        </authorList>
    </citation>
    <scope>NUCLEOTIDE SEQUENCE [LARGE SCALE GENOMIC DNA]</scope>
    <source>
        <strain evidence="4 5">S06</strain>
    </source>
</reference>
<dbReference type="PROSITE" id="PS01031">
    <property type="entry name" value="SHSP"/>
    <property type="match status" value="1"/>
</dbReference>
<dbReference type="Proteomes" id="UP000580051">
    <property type="component" value="Unassembled WGS sequence"/>
</dbReference>
<dbReference type="InterPro" id="IPR008978">
    <property type="entry name" value="HSP20-like_chaperone"/>
</dbReference>
<gene>
    <name evidence="4" type="ORF">HKBW3S06_01195</name>
</gene>